<evidence type="ECO:0000313" key="2">
    <source>
        <dbReference type="Proteomes" id="UP001555786"/>
    </source>
</evidence>
<dbReference type="Proteomes" id="UP001555786">
    <property type="component" value="Unassembled WGS sequence"/>
</dbReference>
<proteinExistence type="predicted"/>
<sequence>MTKLVNCPRNCPVIASASNGRSSAFSHFFKLLEKQINRAPTIGEIYLAHQQGGPNAARLLNNPDKKAADIIGLQALEKNLPKDFMQKNSNWRDMTAAEFSKRFTSKFPEERFYLPNIYAPRDYIWPK</sequence>
<dbReference type="RefSeq" id="WP_367626886.1">
    <property type="nucleotide sequence ID" value="NZ_JBFNQD010000028.1"/>
</dbReference>
<reference evidence="1 2" key="1">
    <citation type="submission" date="2024-07" db="EMBL/GenBank/DDBJ databases">
        <title>Description of Labrys sedimenti sp. nov., isolated from a diclofenac-degrading enrichment culture.</title>
        <authorList>
            <person name="Tancsics A."/>
            <person name="Csepanyi A."/>
        </authorList>
    </citation>
    <scope>NUCLEOTIDE SEQUENCE [LARGE SCALE GENOMIC DNA]</scope>
    <source>
        <strain evidence="1 2">LMG 23578</strain>
    </source>
</reference>
<dbReference type="Gene3D" id="1.10.530.10">
    <property type="match status" value="1"/>
</dbReference>
<accession>A0ABV3PXX5</accession>
<gene>
    <name evidence="1" type="ORF">ABXS05_33500</name>
</gene>
<name>A0ABV3PXX5_9HYPH</name>
<dbReference type="EMBL" id="JBFNQD010000028">
    <property type="protein sequence ID" value="MEW9310502.1"/>
    <property type="molecule type" value="Genomic_DNA"/>
</dbReference>
<protein>
    <submittedName>
        <fullName evidence="1">Uncharacterized protein</fullName>
    </submittedName>
</protein>
<evidence type="ECO:0000313" key="1">
    <source>
        <dbReference type="EMBL" id="MEW9310502.1"/>
    </source>
</evidence>
<keyword evidence="2" id="KW-1185">Reference proteome</keyword>
<comment type="caution">
    <text evidence="1">The sequence shown here is derived from an EMBL/GenBank/DDBJ whole genome shotgun (WGS) entry which is preliminary data.</text>
</comment>
<organism evidence="1 2">
    <name type="scientific">Labrys neptuniae</name>
    <dbReference type="NCBI Taxonomy" id="376174"/>
    <lineage>
        <taxon>Bacteria</taxon>
        <taxon>Pseudomonadati</taxon>
        <taxon>Pseudomonadota</taxon>
        <taxon>Alphaproteobacteria</taxon>
        <taxon>Hyphomicrobiales</taxon>
        <taxon>Xanthobacteraceae</taxon>
        <taxon>Labrys</taxon>
    </lineage>
</organism>